<dbReference type="EMBL" id="GBXM01099309">
    <property type="protein sequence ID" value="JAH09268.1"/>
    <property type="molecule type" value="Transcribed_RNA"/>
</dbReference>
<organism evidence="1">
    <name type="scientific">Anguilla anguilla</name>
    <name type="common">European freshwater eel</name>
    <name type="synonym">Muraena anguilla</name>
    <dbReference type="NCBI Taxonomy" id="7936"/>
    <lineage>
        <taxon>Eukaryota</taxon>
        <taxon>Metazoa</taxon>
        <taxon>Chordata</taxon>
        <taxon>Craniata</taxon>
        <taxon>Vertebrata</taxon>
        <taxon>Euteleostomi</taxon>
        <taxon>Actinopterygii</taxon>
        <taxon>Neopterygii</taxon>
        <taxon>Teleostei</taxon>
        <taxon>Anguilliformes</taxon>
        <taxon>Anguillidae</taxon>
        <taxon>Anguilla</taxon>
    </lineage>
</organism>
<sequence>MAPQTLESTANSISVILCSKSVSNTYNHLIHVLKTDLKTNIE</sequence>
<proteinExistence type="predicted"/>
<protein>
    <submittedName>
        <fullName evidence="1">Uncharacterized protein</fullName>
    </submittedName>
</protein>
<name>A0A0E9QES9_ANGAN</name>
<reference evidence="1" key="2">
    <citation type="journal article" date="2015" name="Fish Shellfish Immunol.">
        <title>Early steps in the European eel (Anguilla anguilla)-Vibrio vulnificus interaction in the gills: Role of the RtxA13 toxin.</title>
        <authorList>
            <person name="Callol A."/>
            <person name="Pajuelo D."/>
            <person name="Ebbesson L."/>
            <person name="Teles M."/>
            <person name="MacKenzie S."/>
            <person name="Amaro C."/>
        </authorList>
    </citation>
    <scope>NUCLEOTIDE SEQUENCE</scope>
</reference>
<evidence type="ECO:0000313" key="1">
    <source>
        <dbReference type="EMBL" id="JAH14633.1"/>
    </source>
</evidence>
<dbReference type="EMBL" id="GBXM01093944">
    <property type="protein sequence ID" value="JAH14633.1"/>
    <property type="molecule type" value="Transcribed_RNA"/>
</dbReference>
<reference evidence="1" key="1">
    <citation type="submission" date="2014-11" db="EMBL/GenBank/DDBJ databases">
        <authorList>
            <person name="Amaro Gonzalez C."/>
        </authorList>
    </citation>
    <scope>NUCLEOTIDE SEQUENCE</scope>
</reference>
<accession>A0A0E9QES9</accession>
<dbReference type="AlphaFoldDB" id="A0A0E9QES9"/>